<accession>X0SV32</accession>
<dbReference type="InterPro" id="IPR024659">
    <property type="entry name" value="Phage_coat_Gp5"/>
</dbReference>
<organism evidence="1">
    <name type="scientific">marine sediment metagenome</name>
    <dbReference type="NCBI Taxonomy" id="412755"/>
    <lineage>
        <taxon>unclassified sequences</taxon>
        <taxon>metagenomes</taxon>
        <taxon>ecological metagenomes</taxon>
    </lineage>
</organism>
<comment type="caution">
    <text evidence="1">The sequence shown here is derived from an EMBL/GenBank/DDBJ whole genome shotgun (WGS) entry which is preliminary data.</text>
</comment>
<proteinExistence type="predicted"/>
<protein>
    <submittedName>
        <fullName evidence="1">Uncharacterized protein</fullName>
    </submittedName>
</protein>
<name>X0SV32_9ZZZZ</name>
<evidence type="ECO:0000313" key="1">
    <source>
        <dbReference type="EMBL" id="GAF79797.1"/>
    </source>
</evidence>
<dbReference type="Pfam" id="PF11651">
    <property type="entry name" value="P22_CoatProtein"/>
    <property type="match status" value="1"/>
</dbReference>
<gene>
    <name evidence="1" type="ORF">S01H1_18343</name>
</gene>
<feature type="non-terminal residue" evidence="1">
    <location>
        <position position="1"/>
    </location>
</feature>
<dbReference type="EMBL" id="BARS01009805">
    <property type="protein sequence ID" value="GAF79797.1"/>
    <property type="molecule type" value="Genomic_DNA"/>
</dbReference>
<reference evidence="1" key="1">
    <citation type="journal article" date="2014" name="Front. Microbiol.">
        <title>High frequency of phylogenetically diverse reductive dehalogenase-homologous genes in deep subseafloor sedimentary metagenomes.</title>
        <authorList>
            <person name="Kawai M."/>
            <person name="Futagami T."/>
            <person name="Toyoda A."/>
            <person name="Takaki Y."/>
            <person name="Nishi S."/>
            <person name="Hori S."/>
            <person name="Arai W."/>
            <person name="Tsubouchi T."/>
            <person name="Morono Y."/>
            <person name="Uchiyama I."/>
            <person name="Ito T."/>
            <person name="Fujiyama A."/>
            <person name="Inagaki F."/>
            <person name="Takami H."/>
        </authorList>
    </citation>
    <scope>NUCLEOTIDE SEQUENCE</scope>
    <source>
        <strain evidence="1">Expedition CK06-06</strain>
    </source>
</reference>
<dbReference type="AlphaFoldDB" id="X0SV32"/>
<sequence>GETIRGPGGTPVTFRQTVVADVTLSAGGAGNLVVTPAAIFETDGQYNTVASAPISTNVVTIVSGTAASLQPNLYYHKEALSFTTVPQVKLYATDTIATTKDGLSIRICKYSDGDANLQKIRFDLQPVHAVLNPFWGGQAYGL</sequence>